<dbReference type="PANTHER" id="PTHR31286">
    <property type="entry name" value="GLYCINE-RICH CELL WALL STRUCTURAL PROTEIN 1.8-LIKE"/>
    <property type="match status" value="1"/>
</dbReference>
<feature type="compositionally biased region" description="Polar residues" evidence="1">
    <location>
        <begin position="1"/>
        <end position="12"/>
    </location>
</feature>
<dbReference type="InterPro" id="IPR025558">
    <property type="entry name" value="DUF4283"/>
</dbReference>
<accession>A0AA38TTM7</accession>
<proteinExistence type="predicted"/>
<feature type="domain" description="DUF4283" evidence="2">
    <location>
        <begin position="86"/>
        <end position="164"/>
    </location>
</feature>
<dbReference type="PANTHER" id="PTHR31286:SF99">
    <property type="entry name" value="DUF4283 DOMAIN-CONTAINING PROTEIN"/>
    <property type="match status" value="1"/>
</dbReference>
<evidence type="ECO:0000259" key="2">
    <source>
        <dbReference type="Pfam" id="PF14111"/>
    </source>
</evidence>
<dbReference type="EMBL" id="JARYMX010000001">
    <property type="protein sequence ID" value="KAJ9566863.1"/>
    <property type="molecule type" value="Genomic_DNA"/>
</dbReference>
<comment type="caution">
    <text evidence="3">The sequence shown here is derived from an EMBL/GenBank/DDBJ whole genome shotgun (WGS) entry which is preliminary data.</text>
</comment>
<dbReference type="Proteomes" id="UP001172457">
    <property type="component" value="Chromosome 1"/>
</dbReference>
<evidence type="ECO:0000313" key="3">
    <source>
        <dbReference type="EMBL" id="KAJ9566863.1"/>
    </source>
</evidence>
<organism evidence="3 4">
    <name type="scientific">Centaurea solstitialis</name>
    <name type="common">yellow star-thistle</name>
    <dbReference type="NCBI Taxonomy" id="347529"/>
    <lineage>
        <taxon>Eukaryota</taxon>
        <taxon>Viridiplantae</taxon>
        <taxon>Streptophyta</taxon>
        <taxon>Embryophyta</taxon>
        <taxon>Tracheophyta</taxon>
        <taxon>Spermatophyta</taxon>
        <taxon>Magnoliopsida</taxon>
        <taxon>eudicotyledons</taxon>
        <taxon>Gunneridae</taxon>
        <taxon>Pentapetalae</taxon>
        <taxon>asterids</taxon>
        <taxon>campanulids</taxon>
        <taxon>Asterales</taxon>
        <taxon>Asteraceae</taxon>
        <taxon>Carduoideae</taxon>
        <taxon>Cardueae</taxon>
        <taxon>Centaureinae</taxon>
        <taxon>Centaurea</taxon>
    </lineage>
</organism>
<dbReference type="InterPro" id="IPR040256">
    <property type="entry name" value="At4g02000-like"/>
</dbReference>
<keyword evidence="4" id="KW-1185">Reference proteome</keyword>
<sequence length="340" mass="38105">MEGMTSVDSPDTTVVIKDDHADDAPDETTQPPRVSIFKRLTPPRGSFADIVGNKVSNGLEFFPLHDRTSKAVPIPIELAREASKAFHTTIVGYFLGPRMPFPLVEKSLRTMWSKHGLFDVMMNSNGFFFIKFNDEGGSMRAVEDGWFMVCGVPMFVFPWDPSKGLSKPSHASCPLRIASAIGVPKHMDACTASMCDKRWGRPGFAKVLVDVWAIGELKKSLMLSFHIYMMMAMIRLRLLWNTYGNRLDAPIARTTCSKVIQEKKIDGKRQKEVDADGFVRVERKQWRNKEVQRAEGVHEASSSGTKDDKQQQDTPVDNQTDVQVTSNDSNQVSELKSGNE</sequence>
<evidence type="ECO:0000313" key="4">
    <source>
        <dbReference type="Proteomes" id="UP001172457"/>
    </source>
</evidence>
<reference evidence="3" key="1">
    <citation type="submission" date="2023-03" db="EMBL/GenBank/DDBJ databases">
        <title>Chromosome-scale reference genome and RAD-based genetic map of yellow starthistle (Centaurea solstitialis) reveal putative structural variation and QTLs associated with invader traits.</title>
        <authorList>
            <person name="Reatini B."/>
            <person name="Cang F.A."/>
            <person name="Jiang Q."/>
            <person name="Mckibben M.T.W."/>
            <person name="Barker M.S."/>
            <person name="Rieseberg L.H."/>
            <person name="Dlugosch K.M."/>
        </authorList>
    </citation>
    <scope>NUCLEOTIDE SEQUENCE</scope>
    <source>
        <strain evidence="3">CAN-66</strain>
        <tissue evidence="3">Leaf</tissue>
    </source>
</reference>
<feature type="region of interest" description="Disordered" evidence="1">
    <location>
        <begin position="289"/>
        <end position="340"/>
    </location>
</feature>
<gene>
    <name evidence="3" type="ORF">OSB04_002829</name>
</gene>
<protein>
    <recommendedName>
        <fullName evidence="2">DUF4283 domain-containing protein</fullName>
    </recommendedName>
</protein>
<dbReference type="Pfam" id="PF14111">
    <property type="entry name" value="DUF4283"/>
    <property type="match status" value="1"/>
</dbReference>
<feature type="region of interest" description="Disordered" evidence="1">
    <location>
        <begin position="1"/>
        <end position="31"/>
    </location>
</feature>
<evidence type="ECO:0000256" key="1">
    <source>
        <dbReference type="SAM" id="MobiDB-lite"/>
    </source>
</evidence>
<feature type="compositionally biased region" description="Polar residues" evidence="1">
    <location>
        <begin position="312"/>
        <end position="340"/>
    </location>
</feature>
<dbReference type="AlphaFoldDB" id="A0AA38TTM7"/>
<feature type="compositionally biased region" description="Basic and acidic residues" evidence="1">
    <location>
        <begin position="289"/>
        <end position="298"/>
    </location>
</feature>
<name>A0AA38TTM7_9ASTR</name>